<dbReference type="InterPro" id="IPR051795">
    <property type="entry name" value="Glycosyl_Hydrlase_43"/>
</dbReference>
<name>A0ABP0B1H7_9PEZI</name>
<dbReference type="EMBL" id="CAWUHC010000010">
    <property type="protein sequence ID" value="CAK7213418.1"/>
    <property type="molecule type" value="Genomic_DNA"/>
</dbReference>
<evidence type="ECO:0000256" key="2">
    <source>
        <dbReference type="ARBA" id="ARBA00022801"/>
    </source>
</evidence>
<keyword evidence="3" id="KW-0326">Glycosidase</keyword>
<dbReference type="InterPro" id="IPR023296">
    <property type="entry name" value="Glyco_hydro_beta-prop_sf"/>
</dbReference>
<keyword evidence="2" id="KW-0378">Hydrolase</keyword>
<sequence length="130" mass="14986">MVKAGNWFFLINLTFYMFPGLLIYAPAKADTRLTPLYDSDTPTEVMACTGGLYTPTIRHHNSIFYVEPYEAYSHNPILTAKGTDKYIRYTGHYDVIEDDKGQWWGVCLSVRKDASRRFIKGRETFLTRGT</sequence>
<feature type="transmembrane region" description="Helical" evidence="4">
    <location>
        <begin position="6"/>
        <end position="25"/>
    </location>
</feature>
<keyword evidence="4" id="KW-1133">Transmembrane helix</keyword>
<evidence type="ECO:0008006" key="7">
    <source>
        <dbReference type="Google" id="ProtNLM"/>
    </source>
</evidence>
<evidence type="ECO:0000256" key="1">
    <source>
        <dbReference type="ARBA" id="ARBA00009865"/>
    </source>
</evidence>
<organism evidence="5 6">
    <name type="scientific">Sporothrix bragantina</name>
    <dbReference type="NCBI Taxonomy" id="671064"/>
    <lineage>
        <taxon>Eukaryota</taxon>
        <taxon>Fungi</taxon>
        <taxon>Dikarya</taxon>
        <taxon>Ascomycota</taxon>
        <taxon>Pezizomycotina</taxon>
        <taxon>Sordariomycetes</taxon>
        <taxon>Sordariomycetidae</taxon>
        <taxon>Ophiostomatales</taxon>
        <taxon>Ophiostomataceae</taxon>
        <taxon>Sporothrix</taxon>
    </lineage>
</organism>
<protein>
    <recommendedName>
        <fullName evidence="7">Secreted protein</fullName>
    </recommendedName>
</protein>
<comment type="similarity">
    <text evidence="1">Belongs to the glycosyl hydrolase 43 family.</text>
</comment>
<dbReference type="PANTHER" id="PTHR42812:SF12">
    <property type="entry name" value="BETA-XYLOSIDASE-RELATED"/>
    <property type="match status" value="1"/>
</dbReference>
<dbReference type="InterPro" id="IPR006710">
    <property type="entry name" value="Glyco_hydro_43"/>
</dbReference>
<evidence type="ECO:0000256" key="4">
    <source>
        <dbReference type="SAM" id="Phobius"/>
    </source>
</evidence>
<gene>
    <name evidence="5" type="ORF">SBRCBS47491_001788</name>
</gene>
<evidence type="ECO:0000256" key="3">
    <source>
        <dbReference type="ARBA" id="ARBA00023295"/>
    </source>
</evidence>
<evidence type="ECO:0000313" key="5">
    <source>
        <dbReference type="EMBL" id="CAK7213418.1"/>
    </source>
</evidence>
<accession>A0ABP0B1H7</accession>
<dbReference type="Proteomes" id="UP001642406">
    <property type="component" value="Unassembled WGS sequence"/>
</dbReference>
<comment type="caution">
    <text evidence="5">The sequence shown here is derived from an EMBL/GenBank/DDBJ whole genome shotgun (WGS) entry which is preliminary data.</text>
</comment>
<keyword evidence="4" id="KW-0472">Membrane</keyword>
<dbReference type="SUPFAM" id="SSF75005">
    <property type="entry name" value="Arabinanase/levansucrase/invertase"/>
    <property type="match status" value="1"/>
</dbReference>
<proteinExistence type="inferred from homology"/>
<keyword evidence="4" id="KW-0812">Transmembrane</keyword>
<dbReference type="Gene3D" id="2.115.10.20">
    <property type="entry name" value="Glycosyl hydrolase domain, family 43"/>
    <property type="match status" value="1"/>
</dbReference>
<dbReference type="PANTHER" id="PTHR42812">
    <property type="entry name" value="BETA-XYLOSIDASE"/>
    <property type="match status" value="1"/>
</dbReference>
<dbReference type="Pfam" id="PF04616">
    <property type="entry name" value="Glyco_hydro_43"/>
    <property type="match status" value="1"/>
</dbReference>
<evidence type="ECO:0000313" key="6">
    <source>
        <dbReference type="Proteomes" id="UP001642406"/>
    </source>
</evidence>
<reference evidence="5 6" key="1">
    <citation type="submission" date="2024-01" db="EMBL/GenBank/DDBJ databases">
        <authorList>
            <person name="Allen C."/>
            <person name="Tagirdzhanova G."/>
        </authorList>
    </citation>
    <scope>NUCLEOTIDE SEQUENCE [LARGE SCALE GENOMIC DNA]</scope>
</reference>
<keyword evidence="6" id="KW-1185">Reference proteome</keyword>